<dbReference type="InterPro" id="IPR036390">
    <property type="entry name" value="WH_DNA-bd_sf"/>
</dbReference>
<evidence type="ECO:0000259" key="1">
    <source>
        <dbReference type="Pfam" id="PF01978"/>
    </source>
</evidence>
<dbReference type="SUPFAM" id="SSF46785">
    <property type="entry name" value="Winged helix' DNA-binding domain"/>
    <property type="match status" value="1"/>
</dbReference>
<dbReference type="InterPro" id="IPR036388">
    <property type="entry name" value="WH-like_DNA-bd_sf"/>
</dbReference>
<dbReference type="InterPro" id="IPR051797">
    <property type="entry name" value="TrmB-like"/>
</dbReference>
<dbReference type="PANTHER" id="PTHR34293">
    <property type="entry name" value="HTH-TYPE TRANSCRIPTIONAL REGULATOR TRMBL2"/>
    <property type="match status" value="1"/>
</dbReference>
<proteinExistence type="predicted"/>
<organism evidence="2 3">
    <name type="scientific">candidate division WWE3 bacterium RIFCSPHIGHO2_01_FULL_35_17</name>
    <dbReference type="NCBI Taxonomy" id="1802614"/>
    <lineage>
        <taxon>Bacteria</taxon>
        <taxon>Katanobacteria</taxon>
    </lineage>
</organism>
<dbReference type="Gene3D" id="1.10.10.10">
    <property type="entry name" value="Winged helix-like DNA-binding domain superfamily/Winged helix DNA-binding domain"/>
    <property type="match status" value="1"/>
</dbReference>
<dbReference type="InterPro" id="IPR002831">
    <property type="entry name" value="Tscrpt_reg_TrmB_N"/>
</dbReference>
<name>A0A1F4UST2_UNCKA</name>
<dbReference type="PANTHER" id="PTHR34293:SF1">
    <property type="entry name" value="HTH-TYPE TRANSCRIPTIONAL REGULATOR TRMBL2"/>
    <property type="match status" value="1"/>
</dbReference>
<dbReference type="Pfam" id="PF01978">
    <property type="entry name" value="TrmB"/>
    <property type="match status" value="1"/>
</dbReference>
<comment type="caution">
    <text evidence="2">The sequence shown here is derived from an EMBL/GenBank/DDBJ whole genome shotgun (WGS) entry which is preliminary data.</text>
</comment>
<accession>A0A1F4UST2</accession>
<sequence>METLSFELRKLGLTEKEVRVYLAALEFGYAAAQKIAQKLNISRPTIYEIIKGLKTKGLMMEFKEAKRTYFTAESPDKLLRILHIQKREIEEKERELLRIIAALRAKYHLEEDKLFKSYQGPAGLKILESDLLETHSGEIYIINPKKIPFNLKSILASIKKRLGKIEIKEISVKKSIPASLIIYDKIIFIRQNKPFKGILIEDKNFTAILKELFRK</sequence>
<protein>
    <recommendedName>
        <fullName evidence="1">Transcription regulator TrmB N-terminal domain-containing protein</fullName>
    </recommendedName>
</protein>
<dbReference type="AlphaFoldDB" id="A0A1F4UST2"/>
<gene>
    <name evidence="2" type="ORF">A2713_00685</name>
</gene>
<feature type="domain" description="Transcription regulator TrmB N-terminal" evidence="1">
    <location>
        <begin position="8"/>
        <end position="71"/>
    </location>
</feature>
<evidence type="ECO:0000313" key="2">
    <source>
        <dbReference type="EMBL" id="OGC48017.1"/>
    </source>
</evidence>
<dbReference type="EMBL" id="MEUX01000003">
    <property type="protein sequence ID" value="OGC48017.1"/>
    <property type="molecule type" value="Genomic_DNA"/>
</dbReference>
<dbReference type="Proteomes" id="UP000176444">
    <property type="component" value="Unassembled WGS sequence"/>
</dbReference>
<reference evidence="2 3" key="1">
    <citation type="journal article" date="2016" name="Nat. Commun.">
        <title>Thousands of microbial genomes shed light on interconnected biogeochemical processes in an aquifer system.</title>
        <authorList>
            <person name="Anantharaman K."/>
            <person name="Brown C.T."/>
            <person name="Hug L.A."/>
            <person name="Sharon I."/>
            <person name="Castelle C.J."/>
            <person name="Probst A.J."/>
            <person name="Thomas B.C."/>
            <person name="Singh A."/>
            <person name="Wilkins M.J."/>
            <person name="Karaoz U."/>
            <person name="Brodie E.L."/>
            <person name="Williams K.H."/>
            <person name="Hubbard S.S."/>
            <person name="Banfield J.F."/>
        </authorList>
    </citation>
    <scope>NUCLEOTIDE SEQUENCE [LARGE SCALE GENOMIC DNA]</scope>
</reference>
<evidence type="ECO:0000313" key="3">
    <source>
        <dbReference type="Proteomes" id="UP000176444"/>
    </source>
</evidence>